<sequence length="116" mass="11997">MAVIAGAIACTTPHAAPVRRNAPAPGAELPVEAPAPRHLAEGPGLRFDVYPASAEVIINGQKVGTANSLRSGDGLFAVPPGIHQVSIRSAGYTTWRAEVSVGDRPERIQVSLTPTP</sequence>
<evidence type="ECO:0000259" key="1">
    <source>
        <dbReference type="Pfam" id="PF08308"/>
    </source>
</evidence>
<proteinExistence type="predicted"/>
<organism evidence="2 3">
    <name type="scientific">Pyxidicoccus parkwayensis</name>
    <dbReference type="NCBI Taxonomy" id="2813578"/>
    <lineage>
        <taxon>Bacteria</taxon>
        <taxon>Pseudomonadati</taxon>
        <taxon>Myxococcota</taxon>
        <taxon>Myxococcia</taxon>
        <taxon>Myxococcales</taxon>
        <taxon>Cystobacterineae</taxon>
        <taxon>Myxococcaceae</taxon>
        <taxon>Pyxidicoccus</taxon>
    </lineage>
</organism>
<dbReference type="EMBL" id="CP071090">
    <property type="protein sequence ID" value="QSQ18853.1"/>
    <property type="molecule type" value="Genomic_DNA"/>
</dbReference>
<keyword evidence="3" id="KW-1185">Reference proteome</keyword>
<dbReference type="RefSeq" id="WP_206720441.1">
    <property type="nucleotide sequence ID" value="NZ_CP071090.1"/>
</dbReference>
<accession>A0ABX7NKA3</accession>
<gene>
    <name evidence="2" type="ORF">JY651_26205</name>
</gene>
<protein>
    <submittedName>
        <fullName evidence="2">PEGA domain-containing protein</fullName>
    </submittedName>
</protein>
<dbReference type="Proteomes" id="UP000662747">
    <property type="component" value="Chromosome"/>
</dbReference>
<evidence type="ECO:0000313" key="2">
    <source>
        <dbReference type="EMBL" id="QSQ18853.1"/>
    </source>
</evidence>
<evidence type="ECO:0000313" key="3">
    <source>
        <dbReference type="Proteomes" id="UP000662747"/>
    </source>
</evidence>
<name>A0ABX7NKA3_9BACT</name>
<dbReference type="Pfam" id="PF08308">
    <property type="entry name" value="PEGA"/>
    <property type="match status" value="1"/>
</dbReference>
<feature type="domain" description="PEGA" evidence="1">
    <location>
        <begin position="51"/>
        <end position="113"/>
    </location>
</feature>
<reference evidence="2 3" key="1">
    <citation type="submission" date="2021-02" db="EMBL/GenBank/DDBJ databases">
        <title>De Novo genome assembly of isolated myxobacteria.</title>
        <authorList>
            <person name="Stevens D.C."/>
        </authorList>
    </citation>
    <scope>NUCLEOTIDE SEQUENCE [LARGE SCALE GENOMIC DNA]</scope>
    <source>
        <strain evidence="3">SCPEA02</strain>
    </source>
</reference>
<dbReference type="InterPro" id="IPR013229">
    <property type="entry name" value="PEGA"/>
</dbReference>